<name>A0A1H3KPP6_9GAMM</name>
<evidence type="ECO:0000313" key="3">
    <source>
        <dbReference type="Proteomes" id="UP000199035"/>
    </source>
</evidence>
<reference evidence="3" key="1">
    <citation type="submission" date="2016-10" db="EMBL/GenBank/DDBJ databases">
        <authorList>
            <person name="Varghese N."/>
            <person name="Submissions S."/>
        </authorList>
    </citation>
    <scope>NUCLEOTIDE SEQUENCE [LARGE SCALE GENOMIC DNA]</scope>
    <source>
        <strain evidence="3">ANC 5109</strain>
    </source>
</reference>
<dbReference type="EMBL" id="FNPK01000013">
    <property type="protein sequence ID" value="SDY53695.1"/>
    <property type="molecule type" value="Genomic_DNA"/>
</dbReference>
<organism evidence="2 3">
    <name type="scientific">Acinetobacter kyonggiensis</name>
    <dbReference type="NCBI Taxonomy" id="595670"/>
    <lineage>
        <taxon>Bacteria</taxon>
        <taxon>Pseudomonadati</taxon>
        <taxon>Pseudomonadota</taxon>
        <taxon>Gammaproteobacteria</taxon>
        <taxon>Moraxellales</taxon>
        <taxon>Moraxellaceae</taxon>
        <taxon>Acinetobacter</taxon>
    </lineage>
</organism>
<keyword evidence="3" id="KW-1185">Reference proteome</keyword>
<dbReference type="InterPro" id="IPR004942">
    <property type="entry name" value="Roadblock/LAMTOR2_dom"/>
</dbReference>
<sequence>MINSREVGQEFKVFSSQELHEFLNEVSGVNFVMLCSSDGFELSLASKKNIENTGKIAAVSSSILAMVSAFISEIQLFGCQTITLDAENGKVFLTAVDHPQHPMVIVAVTNKDILMGQMLYYFKKLSDSLAKPQIKKVSEISNS</sequence>
<protein>
    <recommendedName>
        <fullName evidence="1">Roadblock/LAMTOR2 domain-containing protein</fullName>
    </recommendedName>
</protein>
<dbReference type="STRING" id="595670.SAMN05421643_11370"/>
<evidence type="ECO:0000259" key="1">
    <source>
        <dbReference type="SMART" id="SM00960"/>
    </source>
</evidence>
<dbReference type="AlphaFoldDB" id="A0A1H3KPP6"/>
<dbReference type="SMART" id="SM00960">
    <property type="entry name" value="Robl_LC7"/>
    <property type="match status" value="1"/>
</dbReference>
<gene>
    <name evidence="2" type="ORF">SAMN05421643_11370</name>
</gene>
<feature type="domain" description="Roadblock/LAMTOR2" evidence="1">
    <location>
        <begin position="16"/>
        <end position="107"/>
    </location>
</feature>
<dbReference type="Gene3D" id="3.30.450.30">
    <property type="entry name" value="Dynein light chain 2a, cytoplasmic"/>
    <property type="match status" value="1"/>
</dbReference>
<accession>A0A1H3KPP6</accession>
<proteinExistence type="predicted"/>
<dbReference type="SUPFAM" id="SSF103196">
    <property type="entry name" value="Roadblock/LC7 domain"/>
    <property type="match status" value="1"/>
</dbReference>
<dbReference type="Pfam" id="PF03259">
    <property type="entry name" value="Robl_LC7"/>
    <property type="match status" value="1"/>
</dbReference>
<dbReference type="Proteomes" id="UP000199035">
    <property type="component" value="Unassembled WGS sequence"/>
</dbReference>
<evidence type="ECO:0000313" key="2">
    <source>
        <dbReference type="EMBL" id="SDY53695.1"/>
    </source>
</evidence>
<dbReference type="RefSeq" id="WP_086185344.1">
    <property type="nucleotide sequence ID" value="NZ_FNPK01000013.1"/>
</dbReference>